<dbReference type="Proteomes" id="UP001189429">
    <property type="component" value="Unassembled WGS sequence"/>
</dbReference>
<feature type="region of interest" description="Disordered" evidence="1">
    <location>
        <begin position="137"/>
        <end position="156"/>
    </location>
</feature>
<proteinExistence type="predicted"/>
<evidence type="ECO:0000313" key="3">
    <source>
        <dbReference type="Proteomes" id="UP001189429"/>
    </source>
</evidence>
<feature type="compositionally biased region" description="Basic residues" evidence="1">
    <location>
        <begin position="137"/>
        <end position="146"/>
    </location>
</feature>
<protein>
    <submittedName>
        <fullName evidence="2">Uncharacterized protein</fullName>
    </submittedName>
</protein>
<dbReference type="EMBL" id="CAUYUJ010017529">
    <property type="protein sequence ID" value="CAK0875568.1"/>
    <property type="molecule type" value="Genomic_DNA"/>
</dbReference>
<keyword evidence="3" id="KW-1185">Reference proteome</keyword>
<reference evidence="2" key="1">
    <citation type="submission" date="2023-10" db="EMBL/GenBank/DDBJ databases">
        <authorList>
            <person name="Chen Y."/>
            <person name="Shah S."/>
            <person name="Dougan E. K."/>
            <person name="Thang M."/>
            <person name="Chan C."/>
        </authorList>
    </citation>
    <scope>NUCLEOTIDE SEQUENCE [LARGE SCALE GENOMIC DNA]</scope>
</reference>
<comment type="caution">
    <text evidence="2">The sequence shown here is derived from an EMBL/GenBank/DDBJ whole genome shotgun (WGS) entry which is preliminary data.</text>
</comment>
<name>A0ABN9VSQ5_9DINO</name>
<organism evidence="2 3">
    <name type="scientific">Prorocentrum cordatum</name>
    <dbReference type="NCBI Taxonomy" id="2364126"/>
    <lineage>
        <taxon>Eukaryota</taxon>
        <taxon>Sar</taxon>
        <taxon>Alveolata</taxon>
        <taxon>Dinophyceae</taxon>
        <taxon>Prorocentrales</taxon>
        <taxon>Prorocentraceae</taxon>
        <taxon>Prorocentrum</taxon>
    </lineage>
</organism>
<accession>A0ABN9VSQ5</accession>
<evidence type="ECO:0000313" key="2">
    <source>
        <dbReference type="EMBL" id="CAK0875568.1"/>
    </source>
</evidence>
<evidence type="ECO:0000256" key="1">
    <source>
        <dbReference type="SAM" id="MobiDB-lite"/>
    </source>
</evidence>
<gene>
    <name evidence="2" type="ORF">PCOR1329_LOCUS60210</name>
</gene>
<sequence>MFDADVYNEVTEVAGARFNPSAQTCLGAIGNAIAGSTRGNPKIGIFAKHAKALKQCAPPMVDDVRRANQFGEMADVTDEVLNKAVAEAPSSEALRTLALQLNRAKTKYRSSVRVPAKEAAEKLIGTNVPNLECRFSRVKSKLRRPRRPESTTTTSN</sequence>